<evidence type="ECO:0000256" key="1">
    <source>
        <dbReference type="SAM" id="SignalP"/>
    </source>
</evidence>
<dbReference type="RefSeq" id="XP_009017091.1">
    <property type="nucleotide sequence ID" value="XM_009018843.1"/>
</dbReference>
<evidence type="ECO:0000313" key="2">
    <source>
        <dbReference type="EMBL" id="ESO04512.1"/>
    </source>
</evidence>
<dbReference type="GO" id="GO:0006955">
    <property type="term" value="P:immune response"/>
    <property type="evidence" value="ECO:0000318"/>
    <property type="project" value="GO_Central"/>
</dbReference>
<feature type="signal peptide" evidence="1">
    <location>
        <begin position="1"/>
        <end position="16"/>
    </location>
</feature>
<dbReference type="SUPFAM" id="SSF56436">
    <property type="entry name" value="C-type lectin-like"/>
    <property type="match status" value="1"/>
</dbReference>
<dbReference type="HOGENOM" id="CLU_070181_0_0_1"/>
<dbReference type="Proteomes" id="UP000015101">
    <property type="component" value="Unassembled WGS sequence"/>
</dbReference>
<evidence type="ECO:0008006" key="5">
    <source>
        <dbReference type="Google" id="ProtNLM"/>
    </source>
</evidence>
<dbReference type="KEGG" id="hro:HELRODRAFT_172159"/>
<evidence type="ECO:0000313" key="4">
    <source>
        <dbReference type="Proteomes" id="UP000015101"/>
    </source>
</evidence>
<sequence length="241" mass="27262">MAILVFFLLYLEIVSGGQMNERIYSRAYSYLAVKGQRSSVCYDDRMDIITKLKAASSFECILKCLIATANNLRGINFVKPYELCSCIPKVADILYNVTGCLTGCEAFVEHGCPGSFNYVMEQHKCFSIQITTNQWLSQRSTCNNMLNSHPVVIESYNENLVVRLYTLAVLKSTALCPLPGNSGKLALWIGLYSTFNNSKRLPYMWAPYPKSNNRTRYDSVKLPQNDVKISNCMVQITIEYS</sequence>
<reference evidence="4" key="1">
    <citation type="submission" date="2012-12" db="EMBL/GenBank/DDBJ databases">
        <authorList>
            <person name="Hellsten U."/>
            <person name="Grimwood J."/>
            <person name="Chapman J.A."/>
            <person name="Shapiro H."/>
            <person name="Aerts A."/>
            <person name="Otillar R.P."/>
            <person name="Terry A.Y."/>
            <person name="Boore J.L."/>
            <person name="Simakov O."/>
            <person name="Marletaz F."/>
            <person name="Cho S.-J."/>
            <person name="Edsinger-Gonzales E."/>
            <person name="Havlak P."/>
            <person name="Kuo D.-H."/>
            <person name="Larsson T."/>
            <person name="Lv J."/>
            <person name="Arendt D."/>
            <person name="Savage R."/>
            <person name="Osoegawa K."/>
            <person name="de Jong P."/>
            <person name="Lindberg D.R."/>
            <person name="Seaver E.C."/>
            <person name="Weisblat D.A."/>
            <person name="Putnam N.H."/>
            <person name="Grigoriev I.V."/>
            <person name="Rokhsar D.S."/>
        </authorList>
    </citation>
    <scope>NUCLEOTIDE SEQUENCE</scope>
</reference>
<dbReference type="CTD" id="20203931"/>
<dbReference type="EMBL" id="AMQM01004087">
    <property type="status" value="NOT_ANNOTATED_CDS"/>
    <property type="molecule type" value="Genomic_DNA"/>
</dbReference>
<dbReference type="EnsemblMetazoa" id="HelroT172159">
    <property type="protein sequence ID" value="HelroP172159"/>
    <property type="gene ID" value="HelroG172159"/>
</dbReference>
<feature type="chain" id="PRO_5010980268" description="C-type lectin domain-containing protein" evidence="1">
    <location>
        <begin position="17"/>
        <end position="241"/>
    </location>
</feature>
<dbReference type="GO" id="GO:0009897">
    <property type="term" value="C:external side of plasma membrane"/>
    <property type="evidence" value="ECO:0000318"/>
    <property type="project" value="GO_Central"/>
</dbReference>
<dbReference type="InParanoid" id="T1F532"/>
<dbReference type="InterPro" id="IPR016186">
    <property type="entry name" value="C-type_lectin-like/link_sf"/>
</dbReference>
<dbReference type="InterPro" id="IPR016187">
    <property type="entry name" value="CTDL_fold"/>
</dbReference>
<accession>T1F532</accession>
<protein>
    <recommendedName>
        <fullName evidence="5">C-type lectin domain-containing protein</fullName>
    </recommendedName>
</protein>
<dbReference type="GO" id="GO:0030246">
    <property type="term" value="F:carbohydrate binding"/>
    <property type="evidence" value="ECO:0000318"/>
    <property type="project" value="GO_Central"/>
</dbReference>
<dbReference type="GO" id="GO:0038187">
    <property type="term" value="F:pattern recognition receptor activity"/>
    <property type="evidence" value="ECO:0000318"/>
    <property type="project" value="GO_Central"/>
</dbReference>
<proteinExistence type="predicted"/>
<dbReference type="GeneID" id="20203931"/>
<name>T1F532_HELRO</name>
<keyword evidence="4" id="KW-1185">Reference proteome</keyword>
<dbReference type="AlphaFoldDB" id="T1F532"/>
<reference evidence="2 4" key="2">
    <citation type="journal article" date="2013" name="Nature">
        <title>Insights into bilaterian evolution from three spiralian genomes.</title>
        <authorList>
            <person name="Simakov O."/>
            <person name="Marletaz F."/>
            <person name="Cho S.J."/>
            <person name="Edsinger-Gonzales E."/>
            <person name="Havlak P."/>
            <person name="Hellsten U."/>
            <person name="Kuo D.H."/>
            <person name="Larsson T."/>
            <person name="Lv J."/>
            <person name="Arendt D."/>
            <person name="Savage R."/>
            <person name="Osoegawa K."/>
            <person name="de Jong P."/>
            <person name="Grimwood J."/>
            <person name="Chapman J.A."/>
            <person name="Shapiro H."/>
            <person name="Aerts A."/>
            <person name="Otillar R.P."/>
            <person name="Terry A.Y."/>
            <person name="Boore J.L."/>
            <person name="Grigoriev I.V."/>
            <person name="Lindberg D.R."/>
            <person name="Seaver E.C."/>
            <person name="Weisblat D.A."/>
            <person name="Putnam N.H."/>
            <person name="Rokhsar D.S."/>
        </authorList>
    </citation>
    <scope>NUCLEOTIDE SEQUENCE</scope>
</reference>
<dbReference type="EMBL" id="KB096457">
    <property type="protein sequence ID" value="ESO04512.1"/>
    <property type="molecule type" value="Genomic_DNA"/>
</dbReference>
<organism evidence="3 4">
    <name type="scientific">Helobdella robusta</name>
    <name type="common">Californian leech</name>
    <dbReference type="NCBI Taxonomy" id="6412"/>
    <lineage>
        <taxon>Eukaryota</taxon>
        <taxon>Metazoa</taxon>
        <taxon>Spiralia</taxon>
        <taxon>Lophotrochozoa</taxon>
        <taxon>Annelida</taxon>
        <taxon>Clitellata</taxon>
        <taxon>Hirudinea</taxon>
        <taxon>Rhynchobdellida</taxon>
        <taxon>Glossiphoniidae</taxon>
        <taxon>Helobdella</taxon>
    </lineage>
</organism>
<dbReference type="Gene3D" id="3.10.100.10">
    <property type="entry name" value="Mannose-Binding Protein A, subunit A"/>
    <property type="match status" value="1"/>
</dbReference>
<gene>
    <name evidence="3" type="primary">20203931</name>
    <name evidence="2" type="ORF">HELRODRAFT_172159</name>
</gene>
<reference evidence="3" key="3">
    <citation type="submission" date="2015-06" db="UniProtKB">
        <authorList>
            <consortium name="EnsemblMetazoa"/>
        </authorList>
    </citation>
    <scope>IDENTIFICATION</scope>
</reference>
<evidence type="ECO:0000313" key="3">
    <source>
        <dbReference type="EnsemblMetazoa" id="HelroP172159"/>
    </source>
</evidence>
<keyword evidence="1" id="KW-0732">Signal</keyword>